<dbReference type="AlphaFoldDB" id="A0A5E4N6X5"/>
<accession>A0A5E4N6X5</accession>
<evidence type="ECO:0000259" key="6">
    <source>
        <dbReference type="PROSITE" id="PS50127"/>
    </source>
</evidence>
<evidence type="ECO:0000256" key="5">
    <source>
        <dbReference type="ARBA" id="ARBA00022840"/>
    </source>
</evidence>
<keyword evidence="5" id="KW-0067">ATP-binding</keyword>
<dbReference type="Pfam" id="PF00179">
    <property type="entry name" value="UQ_con"/>
    <property type="match status" value="1"/>
</dbReference>
<dbReference type="PROSITE" id="PS50127">
    <property type="entry name" value="UBC_2"/>
    <property type="match status" value="1"/>
</dbReference>
<dbReference type="SMART" id="SM00256">
    <property type="entry name" value="FBOX"/>
    <property type="match status" value="1"/>
</dbReference>
<protein>
    <recommendedName>
        <fullName evidence="1">E2 ubiquitin-conjugating enzyme</fullName>
        <ecNumber evidence="1">2.3.2.23</ecNumber>
    </recommendedName>
</protein>
<dbReference type="InterPro" id="IPR036047">
    <property type="entry name" value="F-box-like_dom_sf"/>
</dbReference>
<gene>
    <name evidence="8" type="ORF">CINCED_3A002156</name>
</gene>
<dbReference type="EMBL" id="CABPRJ010001519">
    <property type="protein sequence ID" value="VVC38908.1"/>
    <property type="molecule type" value="Genomic_DNA"/>
</dbReference>
<keyword evidence="4" id="KW-0833">Ubl conjugation pathway</keyword>
<dbReference type="InterPro" id="IPR016135">
    <property type="entry name" value="UBQ-conjugating_enzyme/RWD"/>
</dbReference>
<dbReference type="FunFam" id="3.10.110.10:FF:000060">
    <property type="entry name" value="Ubiquitin conjugating enzyme (UbcB)"/>
    <property type="match status" value="1"/>
</dbReference>
<sequence>MDGRDGDSQNNVSIYFHLQKSPSCYVCNGYYGSCFDEHICQTCHLFLFSEELTHNVPDHVQVTMGVEDGDSGNDEPADSFYNGFQRPVQDVPSDAPGDQAGPSQDLARRLQLLSEMSVPRPQSFDGDTDYFQELPPEVLLTVFSYLDDFSLWCVSKVCTRWEQLLRSHIPQTTWRRLAVKCWPLFEPYKTFFDWYYISSSMISSSSCISCVRRMFNHPHPKCQENVWRRRRLRHEVKNLRFDPPEGIRAIFLDSLWCHLQATIIGPAGSPFEGGKFFLYIQIPYSYPMTPPVVRFLTKIFHPNVSRHGDIGLDSLHSNWSLALTIAKVLISIQSLLTDPFCDVCMEPDIARLYNNDRKTYNTIARYWTHRYAMNDVLHWSN</sequence>
<evidence type="ECO:0000256" key="4">
    <source>
        <dbReference type="ARBA" id="ARBA00022786"/>
    </source>
</evidence>
<evidence type="ECO:0000313" key="9">
    <source>
        <dbReference type="Proteomes" id="UP000325440"/>
    </source>
</evidence>
<dbReference type="SUPFAM" id="SSF81383">
    <property type="entry name" value="F-box domain"/>
    <property type="match status" value="1"/>
</dbReference>
<feature type="domain" description="F-box" evidence="7">
    <location>
        <begin position="128"/>
        <end position="177"/>
    </location>
</feature>
<keyword evidence="9" id="KW-1185">Reference proteome</keyword>
<dbReference type="GO" id="GO:0061631">
    <property type="term" value="F:ubiquitin conjugating enzyme activity"/>
    <property type="evidence" value="ECO:0007669"/>
    <property type="project" value="UniProtKB-EC"/>
</dbReference>
<keyword evidence="2" id="KW-0808">Transferase</keyword>
<dbReference type="EC" id="2.3.2.23" evidence="1"/>
<name>A0A5E4N6X5_9HEMI</name>
<feature type="domain" description="UBC core" evidence="6">
    <location>
        <begin position="227"/>
        <end position="373"/>
    </location>
</feature>
<evidence type="ECO:0000259" key="7">
    <source>
        <dbReference type="PROSITE" id="PS50181"/>
    </source>
</evidence>
<evidence type="ECO:0000256" key="2">
    <source>
        <dbReference type="ARBA" id="ARBA00022679"/>
    </source>
</evidence>
<reference evidence="8 9" key="1">
    <citation type="submission" date="2019-08" db="EMBL/GenBank/DDBJ databases">
        <authorList>
            <person name="Alioto T."/>
            <person name="Alioto T."/>
            <person name="Gomez Garrido J."/>
        </authorList>
    </citation>
    <scope>NUCLEOTIDE SEQUENCE [LARGE SCALE GENOMIC DNA]</scope>
</reference>
<dbReference type="OrthoDB" id="9973183at2759"/>
<evidence type="ECO:0000256" key="3">
    <source>
        <dbReference type="ARBA" id="ARBA00022741"/>
    </source>
</evidence>
<proteinExistence type="predicted"/>
<evidence type="ECO:0000256" key="1">
    <source>
        <dbReference type="ARBA" id="ARBA00012486"/>
    </source>
</evidence>
<organism evidence="8 9">
    <name type="scientific">Cinara cedri</name>
    <dbReference type="NCBI Taxonomy" id="506608"/>
    <lineage>
        <taxon>Eukaryota</taxon>
        <taxon>Metazoa</taxon>
        <taxon>Ecdysozoa</taxon>
        <taxon>Arthropoda</taxon>
        <taxon>Hexapoda</taxon>
        <taxon>Insecta</taxon>
        <taxon>Pterygota</taxon>
        <taxon>Neoptera</taxon>
        <taxon>Paraneoptera</taxon>
        <taxon>Hemiptera</taxon>
        <taxon>Sternorrhyncha</taxon>
        <taxon>Aphidomorpha</taxon>
        <taxon>Aphidoidea</taxon>
        <taxon>Aphididae</taxon>
        <taxon>Lachninae</taxon>
        <taxon>Cinara</taxon>
    </lineage>
</organism>
<dbReference type="Pfam" id="PF12937">
    <property type="entry name" value="F-box-like"/>
    <property type="match status" value="1"/>
</dbReference>
<dbReference type="InterPro" id="IPR001810">
    <property type="entry name" value="F-box_dom"/>
</dbReference>
<keyword evidence="3" id="KW-0547">Nucleotide-binding</keyword>
<dbReference type="GO" id="GO:0005524">
    <property type="term" value="F:ATP binding"/>
    <property type="evidence" value="ECO:0007669"/>
    <property type="project" value="UniProtKB-KW"/>
</dbReference>
<dbReference type="Gene3D" id="1.20.1280.50">
    <property type="match status" value="1"/>
</dbReference>
<dbReference type="CDD" id="cd23826">
    <property type="entry name" value="UEV_Morgue-like"/>
    <property type="match status" value="1"/>
</dbReference>
<dbReference type="InterPro" id="IPR000608">
    <property type="entry name" value="UBC"/>
</dbReference>
<dbReference type="SMART" id="SM00212">
    <property type="entry name" value="UBCc"/>
    <property type="match status" value="1"/>
</dbReference>
<dbReference type="PANTHER" id="PTHR24068">
    <property type="entry name" value="UBIQUITIN-CONJUGATING ENZYME E2"/>
    <property type="match status" value="1"/>
</dbReference>
<dbReference type="PROSITE" id="PS50181">
    <property type="entry name" value="FBOX"/>
    <property type="match status" value="1"/>
</dbReference>
<evidence type="ECO:0000313" key="8">
    <source>
        <dbReference type="EMBL" id="VVC38908.1"/>
    </source>
</evidence>
<dbReference type="SUPFAM" id="SSF54495">
    <property type="entry name" value="UBC-like"/>
    <property type="match status" value="1"/>
</dbReference>
<dbReference type="Gene3D" id="3.10.110.10">
    <property type="entry name" value="Ubiquitin Conjugating Enzyme"/>
    <property type="match status" value="1"/>
</dbReference>
<dbReference type="CDD" id="cd09917">
    <property type="entry name" value="F-box_SF"/>
    <property type="match status" value="1"/>
</dbReference>
<dbReference type="Proteomes" id="UP000325440">
    <property type="component" value="Unassembled WGS sequence"/>
</dbReference>